<dbReference type="AlphaFoldDB" id="A0A8K0ECX7"/>
<evidence type="ECO:0000256" key="4">
    <source>
        <dbReference type="ARBA" id="ARBA00023163"/>
    </source>
</evidence>
<dbReference type="PANTHER" id="PTHR11462:SF35">
    <property type="entry name" value="TRANSCRIPTION FACTOR JRA"/>
    <property type="match status" value="1"/>
</dbReference>
<dbReference type="SUPFAM" id="SSF47454">
    <property type="entry name" value="A DNA-binding domain in eukaryotic transcription factors"/>
    <property type="match status" value="1"/>
</dbReference>
<dbReference type="SUPFAM" id="SSF57959">
    <property type="entry name" value="Leucine zipper domain"/>
    <property type="match status" value="1"/>
</dbReference>
<proteinExistence type="inferred from homology"/>
<keyword evidence="3" id="KW-0238">DNA-binding</keyword>
<evidence type="ECO:0000313" key="7">
    <source>
        <dbReference type="EMBL" id="CAH1244069.1"/>
    </source>
</evidence>
<dbReference type="Proteomes" id="UP000838412">
    <property type="component" value="Chromosome 13"/>
</dbReference>
<dbReference type="Gene3D" id="1.20.5.170">
    <property type="match status" value="1"/>
</dbReference>
<dbReference type="InterPro" id="IPR008917">
    <property type="entry name" value="TF_DNA-bd_sf"/>
</dbReference>
<evidence type="ECO:0000313" key="8">
    <source>
        <dbReference type="Proteomes" id="UP000838412"/>
    </source>
</evidence>
<keyword evidence="2" id="KW-0805">Transcription regulation</keyword>
<dbReference type="Pfam" id="PF00170">
    <property type="entry name" value="bZIP_1"/>
    <property type="match status" value="1"/>
</dbReference>
<dbReference type="SMART" id="SM00338">
    <property type="entry name" value="BRLZ"/>
    <property type="match status" value="1"/>
</dbReference>
<dbReference type="PANTHER" id="PTHR11462">
    <property type="entry name" value="JUN TRANSCRIPTION FACTOR-RELATED"/>
    <property type="match status" value="1"/>
</dbReference>
<name>A0A8K0ECX7_BRALA</name>
<dbReference type="PROSITE" id="PS50217">
    <property type="entry name" value="BZIP"/>
    <property type="match status" value="1"/>
</dbReference>
<dbReference type="GO" id="GO:0051726">
    <property type="term" value="P:regulation of cell cycle"/>
    <property type="evidence" value="ECO:0007669"/>
    <property type="project" value="TreeGrafter"/>
</dbReference>
<protein>
    <submittedName>
        <fullName evidence="7">JUN protein</fullName>
    </submittedName>
</protein>
<evidence type="ECO:0000256" key="2">
    <source>
        <dbReference type="ARBA" id="ARBA00023015"/>
    </source>
</evidence>
<dbReference type="InterPro" id="IPR002112">
    <property type="entry name" value="Leuzip_Jun"/>
</dbReference>
<dbReference type="OrthoDB" id="2187714at2759"/>
<feature type="domain" description="BZIP" evidence="6">
    <location>
        <begin position="308"/>
        <end position="371"/>
    </location>
</feature>
<keyword evidence="4" id="KW-0804">Transcription</keyword>
<dbReference type="Gene3D" id="1.10.880.10">
    <property type="entry name" value="Transcription factor, Skn-1-like, DNA-binding domain"/>
    <property type="match status" value="1"/>
</dbReference>
<dbReference type="InterPro" id="IPR046347">
    <property type="entry name" value="bZIP_sf"/>
</dbReference>
<dbReference type="Pfam" id="PF03957">
    <property type="entry name" value="Jun"/>
    <property type="match status" value="1"/>
</dbReference>
<reference evidence="7" key="1">
    <citation type="submission" date="2022-01" db="EMBL/GenBank/DDBJ databases">
        <authorList>
            <person name="Braso-Vives M."/>
        </authorList>
    </citation>
    <scope>NUCLEOTIDE SEQUENCE</scope>
</reference>
<evidence type="ECO:0000256" key="5">
    <source>
        <dbReference type="SAM" id="Coils"/>
    </source>
</evidence>
<dbReference type="GO" id="GO:0000978">
    <property type="term" value="F:RNA polymerase II cis-regulatory region sequence-specific DNA binding"/>
    <property type="evidence" value="ECO:0007669"/>
    <property type="project" value="TreeGrafter"/>
</dbReference>
<dbReference type="InterPro" id="IPR050946">
    <property type="entry name" value="AP-1_TF_bZIP"/>
</dbReference>
<comment type="similarity">
    <text evidence="1">Belongs to the bZIP family. Jun subfamily.</text>
</comment>
<dbReference type="InterPro" id="IPR005643">
    <property type="entry name" value="JNK"/>
</dbReference>
<evidence type="ECO:0000256" key="3">
    <source>
        <dbReference type="ARBA" id="ARBA00023125"/>
    </source>
</evidence>
<dbReference type="PROSITE" id="PS00036">
    <property type="entry name" value="BZIP_BASIC"/>
    <property type="match status" value="1"/>
</dbReference>
<keyword evidence="8" id="KW-1185">Reference proteome</keyword>
<dbReference type="InterPro" id="IPR004827">
    <property type="entry name" value="bZIP"/>
</dbReference>
<evidence type="ECO:0000256" key="1">
    <source>
        <dbReference type="ARBA" id="ARBA00006882"/>
    </source>
</evidence>
<accession>A0A8K0ECX7</accession>
<gene>
    <name evidence="7" type="primary">JUN</name>
    <name evidence="7" type="ORF">BLAG_LOCUS6808</name>
</gene>
<dbReference type="GO" id="GO:0005667">
    <property type="term" value="C:transcription regulator complex"/>
    <property type="evidence" value="ECO:0007669"/>
    <property type="project" value="TreeGrafter"/>
</dbReference>
<dbReference type="CDD" id="cd14696">
    <property type="entry name" value="bZIP_Jun"/>
    <property type="match status" value="1"/>
</dbReference>
<dbReference type="GO" id="GO:0042127">
    <property type="term" value="P:regulation of cell population proliferation"/>
    <property type="evidence" value="ECO:0007669"/>
    <property type="project" value="TreeGrafter"/>
</dbReference>
<sequence length="387" mass="42795">MHVRSTEKASECGARNTYFLSFVPTTPVKLCCGQEAVTKTCPDLNTTPSDSSLSTNSGFLPRRMALKMETSFYHDSELHQMPQSKYANPGYSRIPDAKPRPNVAHQEMRKSLHLDFQNTSKKPHLQNILGTPELNLLKLGSPELERLIIQSNGLVTTTPTPTQFIFPKNVTDEQEQYAAGFVAALERLHREEGDDDPSGAQPCAIQMATNSTATASTSYPGAPPPLSHHQPTYHTLTAMSTTTALPGSTVEHHPTLANTSAACSSSSTAPPLQHHSLSRPIKEEPQTVPHQPMTALPTGPIDMETQELIKAERKRLRNRIAASKCRKRKLERISRLESKVKDLKTQNTDLSSTANQLREQVCQLKQKVMEHVNSGCQVMLTQQLSFN</sequence>
<keyword evidence="5" id="KW-0175">Coiled coil</keyword>
<dbReference type="FunFam" id="1.20.5.170:FF:000012">
    <property type="entry name" value="Putative transcription factor AP-1"/>
    <property type="match status" value="1"/>
</dbReference>
<organism evidence="7 8">
    <name type="scientific">Branchiostoma lanceolatum</name>
    <name type="common">Common lancelet</name>
    <name type="synonym">Amphioxus lanceolatum</name>
    <dbReference type="NCBI Taxonomy" id="7740"/>
    <lineage>
        <taxon>Eukaryota</taxon>
        <taxon>Metazoa</taxon>
        <taxon>Chordata</taxon>
        <taxon>Cephalochordata</taxon>
        <taxon>Leptocardii</taxon>
        <taxon>Amphioxiformes</taxon>
        <taxon>Branchiostomatidae</taxon>
        <taxon>Branchiostoma</taxon>
    </lineage>
</organism>
<feature type="coiled-coil region" evidence="5">
    <location>
        <begin position="313"/>
        <end position="360"/>
    </location>
</feature>
<dbReference type="GO" id="GO:0000981">
    <property type="term" value="F:DNA-binding transcription factor activity, RNA polymerase II-specific"/>
    <property type="evidence" value="ECO:0007669"/>
    <property type="project" value="TreeGrafter"/>
</dbReference>
<dbReference type="EMBL" id="OV696698">
    <property type="protein sequence ID" value="CAH1244069.1"/>
    <property type="molecule type" value="Genomic_DNA"/>
</dbReference>
<evidence type="ECO:0000259" key="6">
    <source>
        <dbReference type="PROSITE" id="PS50217"/>
    </source>
</evidence>
<dbReference type="PRINTS" id="PR00043">
    <property type="entry name" value="LEUZIPPRJUN"/>
</dbReference>